<evidence type="ECO:0000256" key="2">
    <source>
        <dbReference type="RuleBase" id="RU362039"/>
    </source>
</evidence>
<dbReference type="NCBIfam" id="TIGR00040">
    <property type="entry name" value="yfcE"/>
    <property type="match status" value="1"/>
</dbReference>
<evidence type="ECO:0000259" key="3">
    <source>
        <dbReference type="Pfam" id="PF12850"/>
    </source>
</evidence>
<dbReference type="Pfam" id="PF12850">
    <property type="entry name" value="Metallophos_2"/>
    <property type="match status" value="1"/>
</dbReference>
<evidence type="ECO:0000313" key="5">
    <source>
        <dbReference type="Proteomes" id="UP000824118"/>
    </source>
</evidence>
<comment type="cofactor">
    <cofactor evidence="2">
        <name>a divalent metal cation</name>
        <dbReference type="ChEBI" id="CHEBI:60240"/>
    </cofactor>
</comment>
<dbReference type="InterPro" id="IPR000979">
    <property type="entry name" value="Phosphodiesterase_MJ0936/Vps29"/>
</dbReference>
<dbReference type="Proteomes" id="UP000824118">
    <property type="component" value="Unassembled WGS sequence"/>
</dbReference>
<dbReference type="InterPro" id="IPR024654">
    <property type="entry name" value="Calcineurin-like_PHP_lpxH"/>
</dbReference>
<name>A0A9D1S7T3_9FIRM</name>
<comment type="caution">
    <text evidence="4">The sequence shown here is derived from an EMBL/GenBank/DDBJ whole genome shotgun (WGS) entry which is preliminary data.</text>
</comment>
<dbReference type="EC" id="3.1.4.-" evidence="2"/>
<dbReference type="GO" id="GO:0046872">
    <property type="term" value="F:metal ion binding"/>
    <property type="evidence" value="ECO:0007669"/>
    <property type="project" value="UniProtKB-KW"/>
</dbReference>
<dbReference type="AlphaFoldDB" id="A0A9D1S7T3"/>
<protein>
    <recommendedName>
        <fullName evidence="2">Phosphoesterase</fullName>
        <ecNumber evidence="2">3.1.4.-</ecNumber>
    </recommendedName>
</protein>
<proteinExistence type="inferred from homology"/>
<organism evidence="4 5">
    <name type="scientific">Candidatus Limousia pullorum</name>
    <dbReference type="NCBI Taxonomy" id="2840860"/>
    <lineage>
        <taxon>Bacteria</taxon>
        <taxon>Bacillati</taxon>
        <taxon>Bacillota</taxon>
        <taxon>Clostridia</taxon>
        <taxon>Eubacteriales</taxon>
        <taxon>Oscillospiraceae</taxon>
        <taxon>Oscillospiraceae incertae sedis</taxon>
        <taxon>Candidatus Limousia</taxon>
    </lineage>
</organism>
<sequence length="184" mass="21067">MKYFIASDIHGSSFYCEKMLKAFEMEKADKILLLGDILYHGPRNDLPKNYAPKEVIAMLNPLKDKIFCVRGNCDTEVDQMVLDFPILAEYCLLCEKGKMIFATHGHKFNLQNKPNLEKGSVLLHGHTHVPACVETETFTYINPGSVSIPKENSRHSYMTLEDGVFLWKSLEDDSFGEIEKEFRL</sequence>
<dbReference type="SUPFAM" id="SSF56300">
    <property type="entry name" value="Metallo-dependent phosphatases"/>
    <property type="match status" value="1"/>
</dbReference>
<dbReference type="Gene3D" id="3.60.21.10">
    <property type="match status" value="1"/>
</dbReference>
<evidence type="ECO:0000256" key="1">
    <source>
        <dbReference type="ARBA" id="ARBA00008950"/>
    </source>
</evidence>
<dbReference type="InterPro" id="IPR029052">
    <property type="entry name" value="Metallo-depent_PP-like"/>
</dbReference>
<accession>A0A9D1S7T3</accession>
<dbReference type="NCBIfam" id="NF006988">
    <property type="entry name" value="PRK09453.1"/>
    <property type="match status" value="1"/>
</dbReference>
<keyword evidence="4" id="KW-0378">Hydrolase</keyword>
<dbReference type="EMBL" id="DVNG01000048">
    <property type="protein sequence ID" value="HIU50060.1"/>
    <property type="molecule type" value="Genomic_DNA"/>
</dbReference>
<dbReference type="GO" id="GO:0016787">
    <property type="term" value="F:hydrolase activity"/>
    <property type="evidence" value="ECO:0007669"/>
    <property type="project" value="UniProtKB-UniRule"/>
</dbReference>
<keyword evidence="2" id="KW-0479">Metal-binding</keyword>
<feature type="domain" description="Calcineurin-like phosphoesterase" evidence="3">
    <location>
        <begin position="1"/>
        <end position="161"/>
    </location>
</feature>
<comment type="similarity">
    <text evidence="1 2">Belongs to the metallophosphoesterase superfamily. YfcE family.</text>
</comment>
<gene>
    <name evidence="4" type="primary">yfcE</name>
    <name evidence="4" type="ORF">IAD22_03500</name>
</gene>
<evidence type="ECO:0000313" key="4">
    <source>
        <dbReference type="EMBL" id="HIU50060.1"/>
    </source>
</evidence>
<dbReference type="PANTHER" id="PTHR11124">
    <property type="entry name" value="VACUOLAR SORTING PROTEIN VPS29"/>
    <property type="match status" value="1"/>
</dbReference>
<reference evidence="4" key="1">
    <citation type="submission" date="2020-10" db="EMBL/GenBank/DDBJ databases">
        <authorList>
            <person name="Gilroy R."/>
        </authorList>
    </citation>
    <scope>NUCLEOTIDE SEQUENCE</scope>
    <source>
        <strain evidence="4">ChiGjej1B1-1684</strain>
    </source>
</reference>
<reference evidence="4" key="2">
    <citation type="journal article" date="2021" name="PeerJ">
        <title>Extensive microbial diversity within the chicken gut microbiome revealed by metagenomics and culture.</title>
        <authorList>
            <person name="Gilroy R."/>
            <person name="Ravi A."/>
            <person name="Getino M."/>
            <person name="Pursley I."/>
            <person name="Horton D.L."/>
            <person name="Alikhan N.F."/>
            <person name="Baker D."/>
            <person name="Gharbi K."/>
            <person name="Hall N."/>
            <person name="Watson M."/>
            <person name="Adriaenssens E.M."/>
            <person name="Foster-Nyarko E."/>
            <person name="Jarju S."/>
            <person name="Secka A."/>
            <person name="Antonio M."/>
            <person name="Oren A."/>
            <person name="Chaudhuri R.R."/>
            <person name="La Ragione R."/>
            <person name="Hildebrand F."/>
            <person name="Pallen M.J."/>
        </authorList>
    </citation>
    <scope>NUCLEOTIDE SEQUENCE</scope>
    <source>
        <strain evidence="4">ChiGjej1B1-1684</strain>
    </source>
</reference>